<name>A0A2Z6ZYV0_9LAMI</name>
<protein>
    <submittedName>
        <fullName evidence="2">Uncharacterized protein</fullName>
    </submittedName>
</protein>
<reference evidence="2 3" key="1">
    <citation type="journal article" date="2015" name="Proc. Natl. Acad. Sci. U.S.A.">
        <title>The resurrection genome of Boea hygrometrica: A blueprint for survival of dehydration.</title>
        <authorList>
            <person name="Xiao L."/>
            <person name="Yang G."/>
            <person name="Zhang L."/>
            <person name="Yang X."/>
            <person name="Zhao S."/>
            <person name="Ji Z."/>
            <person name="Zhou Q."/>
            <person name="Hu M."/>
            <person name="Wang Y."/>
            <person name="Chen M."/>
            <person name="Xu Y."/>
            <person name="Jin H."/>
            <person name="Xiao X."/>
            <person name="Hu G."/>
            <person name="Bao F."/>
            <person name="Hu Y."/>
            <person name="Wan P."/>
            <person name="Li L."/>
            <person name="Deng X."/>
            <person name="Kuang T."/>
            <person name="Xiang C."/>
            <person name="Zhu J.K."/>
            <person name="Oliver M.J."/>
            <person name="He Y."/>
        </authorList>
    </citation>
    <scope>NUCLEOTIDE SEQUENCE [LARGE SCALE GENOMIC DNA]</scope>
    <source>
        <strain evidence="3">cv. XS01</strain>
    </source>
</reference>
<gene>
    <name evidence="2" type="ORF">F511_43452</name>
</gene>
<dbReference type="Proteomes" id="UP000250235">
    <property type="component" value="Unassembled WGS sequence"/>
</dbReference>
<proteinExistence type="predicted"/>
<sequence>MQADTLSLFKGFTDDTNFLIWPTRSPRIVTKSPRIVGDLPEDHGEYLARPRPPPRYAPPSSSINTRHQVEALSTFQCQTPDARRPTPDMVPGEPSSFSRCGDSSSIKVNLATSIGDLCGKHVGN</sequence>
<organism evidence="2 3">
    <name type="scientific">Dorcoceras hygrometricum</name>
    <dbReference type="NCBI Taxonomy" id="472368"/>
    <lineage>
        <taxon>Eukaryota</taxon>
        <taxon>Viridiplantae</taxon>
        <taxon>Streptophyta</taxon>
        <taxon>Embryophyta</taxon>
        <taxon>Tracheophyta</taxon>
        <taxon>Spermatophyta</taxon>
        <taxon>Magnoliopsida</taxon>
        <taxon>eudicotyledons</taxon>
        <taxon>Gunneridae</taxon>
        <taxon>Pentapetalae</taxon>
        <taxon>asterids</taxon>
        <taxon>lamiids</taxon>
        <taxon>Lamiales</taxon>
        <taxon>Gesneriaceae</taxon>
        <taxon>Didymocarpoideae</taxon>
        <taxon>Trichosporeae</taxon>
        <taxon>Loxocarpinae</taxon>
        <taxon>Dorcoceras</taxon>
    </lineage>
</organism>
<dbReference type="EMBL" id="KV020721">
    <property type="protein sequence ID" value="KZV14386.1"/>
    <property type="molecule type" value="Genomic_DNA"/>
</dbReference>
<accession>A0A2Z6ZYV0</accession>
<keyword evidence="3" id="KW-1185">Reference proteome</keyword>
<evidence type="ECO:0000313" key="2">
    <source>
        <dbReference type="EMBL" id="KZV14386.1"/>
    </source>
</evidence>
<dbReference type="AlphaFoldDB" id="A0A2Z6ZYV0"/>
<feature type="region of interest" description="Disordered" evidence="1">
    <location>
        <begin position="79"/>
        <end position="103"/>
    </location>
</feature>
<evidence type="ECO:0000256" key="1">
    <source>
        <dbReference type="SAM" id="MobiDB-lite"/>
    </source>
</evidence>
<feature type="region of interest" description="Disordered" evidence="1">
    <location>
        <begin position="34"/>
        <end position="62"/>
    </location>
</feature>
<evidence type="ECO:0000313" key="3">
    <source>
        <dbReference type="Proteomes" id="UP000250235"/>
    </source>
</evidence>